<gene>
    <name evidence="6" type="ORF">M0638_09115</name>
</gene>
<keyword evidence="7" id="KW-1185">Reference proteome</keyword>
<dbReference type="PROSITE" id="PS00070">
    <property type="entry name" value="ALDEHYDE_DEHYDR_CYS"/>
    <property type="match status" value="1"/>
</dbReference>
<evidence type="ECO:0000259" key="5">
    <source>
        <dbReference type="Pfam" id="PF00171"/>
    </source>
</evidence>
<dbReference type="InterPro" id="IPR016160">
    <property type="entry name" value="Ald_DH_CS_CYS"/>
</dbReference>
<dbReference type="SUPFAM" id="SSF53720">
    <property type="entry name" value="ALDH-like"/>
    <property type="match status" value="1"/>
</dbReference>
<dbReference type="InterPro" id="IPR016162">
    <property type="entry name" value="Ald_DH_N"/>
</dbReference>
<reference evidence="6" key="1">
    <citation type="submission" date="2022-04" db="EMBL/GenBank/DDBJ databases">
        <title>Roseomonas acroporae sp. nov., isolated from coral Acropora digitifera.</title>
        <authorList>
            <person name="Sun H."/>
        </authorList>
    </citation>
    <scope>NUCLEOTIDE SEQUENCE</scope>
    <source>
        <strain evidence="6">NAR14</strain>
    </source>
</reference>
<dbReference type="GO" id="GO:0016620">
    <property type="term" value="F:oxidoreductase activity, acting on the aldehyde or oxo group of donors, NAD or NADP as acceptor"/>
    <property type="evidence" value="ECO:0007669"/>
    <property type="project" value="InterPro"/>
</dbReference>
<evidence type="ECO:0000313" key="6">
    <source>
        <dbReference type="EMBL" id="MCK8784539.1"/>
    </source>
</evidence>
<protein>
    <submittedName>
        <fullName evidence="6">Aldehyde dehydrogenase</fullName>
    </submittedName>
</protein>
<evidence type="ECO:0000256" key="2">
    <source>
        <dbReference type="ARBA" id="ARBA00023002"/>
    </source>
</evidence>
<proteinExistence type="inferred from homology"/>
<dbReference type="Proteomes" id="UP001139516">
    <property type="component" value="Unassembled WGS sequence"/>
</dbReference>
<dbReference type="Gene3D" id="3.40.605.10">
    <property type="entry name" value="Aldehyde Dehydrogenase, Chain A, domain 1"/>
    <property type="match status" value="1"/>
</dbReference>
<feature type="active site" evidence="3">
    <location>
        <position position="253"/>
    </location>
</feature>
<dbReference type="FunFam" id="3.40.309.10:FF:000012">
    <property type="entry name" value="Betaine aldehyde dehydrogenase"/>
    <property type="match status" value="1"/>
</dbReference>
<dbReference type="RefSeq" id="WP_248666664.1">
    <property type="nucleotide sequence ID" value="NZ_JALPRX010000034.1"/>
</dbReference>
<dbReference type="PROSITE" id="PS00687">
    <property type="entry name" value="ALDEHYDE_DEHYDR_GLU"/>
    <property type="match status" value="1"/>
</dbReference>
<dbReference type="FunFam" id="3.40.605.10:FF:000007">
    <property type="entry name" value="NAD/NADP-dependent betaine aldehyde dehydrogenase"/>
    <property type="match status" value="1"/>
</dbReference>
<sequence length="493" mass="52530">MSSFELPDDRIFIAGEWRQGRGAPIESRFPADGSLNRVLHGASAEDVSLAIGRAQEAANAPAWRRLRPHERATFLYRIAEGIARDADRIAFVQSRDTGKTLTETKALAMSAAGTFRYMAAALETMEDALTPSRGDYLSFSVHEPLGVTAGITPWNSPIASDAQKVAPALAAGNAILLKPASWSPLVCLELARIVEESGLPAGLFSALPGSGSIVGERLVVDPAIRKVSFTGGTEVGRGIARKAAEKLMPVSLELGGKSPTIVFDDADLDLAVAGVMFGVFSSTGQSCIAGSRLFVQRGVYEEFVAKLVAATKALRVGHSFERTTQVAPLIHPDHRAEVESHVARALADGGALLAGGERPLGAAYESGNYYLPTIIAGLPNTAALCREEVFGPVLAVLPFDDEAEVIAQGNDNDYGLACGIYTRDFPRAWRVGRAIEAGTVWINTYKQFSIATPFGGVKDSGLGREKGREGIRAWMAQKSIYHDMSGLPHPWAA</sequence>
<keyword evidence="2 4" id="KW-0560">Oxidoreductase</keyword>
<dbReference type="CDD" id="cd07114">
    <property type="entry name" value="ALDH_DhaS"/>
    <property type="match status" value="1"/>
</dbReference>
<name>A0A9X1Y5W9_9PROT</name>
<feature type="domain" description="Aldehyde dehydrogenase" evidence="5">
    <location>
        <begin position="17"/>
        <end position="480"/>
    </location>
</feature>
<dbReference type="InterPro" id="IPR029510">
    <property type="entry name" value="Ald_DH_CS_GLU"/>
</dbReference>
<evidence type="ECO:0000256" key="3">
    <source>
        <dbReference type="PROSITE-ProRule" id="PRU10007"/>
    </source>
</evidence>
<dbReference type="InterPro" id="IPR015590">
    <property type="entry name" value="Aldehyde_DH_dom"/>
</dbReference>
<dbReference type="PANTHER" id="PTHR11699">
    <property type="entry name" value="ALDEHYDE DEHYDROGENASE-RELATED"/>
    <property type="match status" value="1"/>
</dbReference>
<evidence type="ECO:0000313" key="7">
    <source>
        <dbReference type="Proteomes" id="UP001139516"/>
    </source>
</evidence>
<dbReference type="InterPro" id="IPR016161">
    <property type="entry name" value="Ald_DH/histidinol_DH"/>
</dbReference>
<dbReference type="Pfam" id="PF00171">
    <property type="entry name" value="Aldedh"/>
    <property type="match status" value="1"/>
</dbReference>
<dbReference type="EMBL" id="JALPRX010000034">
    <property type="protein sequence ID" value="MCK8784539.1"/>
    <property type="molecule type" value="Genomic_DNA"/>
</dbReference>
<comment type="caution">
    <text evidence="6">The sequence shown here is derived from an EMBL/GenBank/DDBJ whole genome shotgun (WGS) entry which is preliminary data.</text>
</comment>
<accession>A0A9X1Y5W9</accession>
<dbReference type="InterPro" id="IPR016163">
    <property type="entry name" value="Ald_DH_C"/>
</dbReference>
<evidence type="ECO:0000256" key="4">
    <source>
        <dbReference type="RuleBase" id="RU003345"/>
    </source>
</evidence>
<comment type="similarity">
    <text evidence="1 4">Belongs to the aldehyde dehydrogenase family.</text>
</comment>
<evidence type="ECO:0000256" key="1">
    <source>
        <dbReference type="ARBA" id="ARBA00009986"/>
    </source>
</evidence>
<dbReference type="Gene3D" id="3.40.309.10">
    <property type="entry name" value="Aldehyde Dehydrogenase, Chain A, domain 2"/>
    <property type="match status" value="1"/>
</dbReference>
<dbReference type="AlphaFoldDB" id="A0A9X1Y5W9"/>
<organism evidence="6 7">
    <name type="scientific">Roseomonas acroporae</name>
    <dbReference type="NCBI Taxonomy" id="2937791"/>
    <lineage>
        <taxon>Bacteria</taxon>
        <taxon>Pseudomonadati</taxon>
        <taxon>Pseudomonadota</taxon>
        <taxon>Alphaproteobacteria</taxon>
        <taxon>Acetobacterales</taxon>
        <taxon>Roseomonadaceae</taxon>
        <taxon>Roseomonas</taxon>
    </lineage>
</organism>